<name>L0EDP5_THECK</name>
<feature type="domain" description="Major facilitator superfamily (MFS) profile" evidence="7">
    <location>
        <begin position="20"/>
        <end position="435"/>
    </location>
</feature>
<evidence type="ECO:0000259" key="7">
    <source>
        <dbReference type="PROSITE" id="PS50850"/>
    </source>
</evidence>
<feature type="transmembrane region" description="Helical" evidence="6">
    <location>
        <begin position="357"/>
        <end position="375"/>
    </location>
</feature>
<protein>
    <submittedName>
        <fullName evidence="8">Arabinose efflux permease family protein</fullName>
    </submittedName>
</protein>
<comment type="subcellular location">
    <subcellularLocation>
        <location evidence="1">Cell membrane</location>
        <topology evidence="1">Multi-pass membrane protein</topology>
    </subcellularLocation>
</comment>
<feature type="transmembrane region" description="Helical" evidence="6">
    <location>
        <begin position="145"/>
        <end position="167"/>
    </location>
</feature>
<feature type="transmembrane region" description="Helical" evidence="6">
    <location>
        <begin position="261"/>
        <end position="281"/>
    </location>
</feature>
<dbReference type="AlphaFoldDB" id="L0EDP5"/>
<keyword evidence="9" id="KW-1185">Reference proteome</keyword>
<evidence type="ECO:0000256" key="1">
    <source>
        <dbReference type="ARBA" id="ARBA00004651"/>
    </source>
</evidence>
<feature type="transmembrane region" description="Helical" evidence="6">
    <location>
        <begin position="412"/>
        <end position="430"/>
    </location>
</feature>
<sequence length="450" mass="47764">MEHFEPETGNSGSRPSGWSGQFALIAGSFVGIYHTVSLNVSIPAFAGIFDADPASLQWLVTCFMLAAGMIAPISGYLGSRFGYRRIFAVCMAGLTLTSVCCGIAWNLGSLVVFRTIQGVFSGLVQPVTLALLYQIVPRAKQPQAVSVWSAASITATAVAPSASGWFQGVYWPMMFWVTVIPSAAAMLIGLRYLPEAASPRRPGLDGWGMFLAAAASAAYLMVFGNLHAWGLGSPPQRSSGCWRERWLSSCSLSMYTPFEVGLLFLPGACAVTAATIAAGRLSGSVRAFSLIAAGTVLLLISTWAFAGFGPATGTAYAVFWMCMRNVGIGLSLTPLLNVGMQAVAREMSGHASALLHWVRQVFGGIGVGCFVSYFYQRLEARSRSLQGPGSIPAGSEGGEANPVVYMAGLQDTFLLIVIFLAVAMPILLMLRRKPPSEPCASRGENVHIRS</sequence>
<accession>L0EDP5</accession>
<reference evidence="9" key="1">
    <citation type="submission" date="2012-01" db="EMBL/GenBank/DDBJ databases">
        <title>Complete sequence of chromosome of Thermobacillus composti KWC4.</title>
        <authorList>
            <person name="Lucas S."/>
            <person name="Han J."/>
            <person name="Lapidus A."/>
            <person name="Cheng J.-F."/>
            <person name="Goodwin L."/>
            <person name="Pitluck S."/>
            <person name="Peters L."/>
            <person name="Ovchinnikova G."/>
            <person name="Teshima H."/>
            <person name="Detter J.C."/>
            <person name="Han C."/>
            <person name="Tapia R."/>
            <person name="Land M."/>
            <person name="Hauser L."/>
            <person name="Kyrpides N."/>
            <person name="Ivanova N."/>
            <person name="Pagani I."/>
            <person name="Anderson I."/>
            <person name="Woyke T."/>
        </authorList>
    </citation>
    <scope>NUCLEOTIDE SEQUENCE [LARGE SCALE GENOMIC DNA]</scope>
    <source>
        <strain evidence="9">DSM 18247 / JCM 13945 / KWC4</strain>
    </source>
</reference>
<feature type="transmembrane region" description="Helical" evidence="6">
    <location>
        <begin position="22"/>
        <end position="46"/>
    </location>
</feature>
<dbReference type="Pfam" id="PF07690">
    <property type="entry name" value="MFS_1"/>
    <property type="match status" value="1"/>
</dbReference>
<proteinExistence type="predicted"/>
<feature type="transmembrane region" description="Helical" evidence="6">
    <location>
        <begin position="86"/>
        <end position="105"/>
    </location>
</feature>
<feature type="transmembrane region" description="Helical" evidence="6">
    <location>
        <begin position="111"/>
        <end position="133"/>
    </location>
</feature>
<keyword evidence="2" id="KW-0813">Transport</keyword>
<feature type="transmembrane region" description="Helical" evidence="6">
    <location>
        <begin position="58"/>
        <end position="79"/>
    </location>
</feature>
<feature type="transmembrane region" description="Helical" evidence="6">
    <location>
        <begin position="314"/>
        <end position="336"/>
    </location>
</feature>
<dbReference type="Proteomes" id="UP000010795">
    <property type="component" value="Chromosome"/>
</dbReference>
<dbReference type="eggNOG" id="COG2814">
    <property type="taxonomic scope" value="Bacteria"/>
</dbReference>
<feature type="transmembrane region" description="Helical" evidence="6">
    <location>
        <begin position="173"/>
        <end position="194"/>
    </location>
</feature>
<dbReference type="STRING" id="717605.Theco_1617"/>
<dbReference type="HOGENOM" id="CLU_1184586_0_0_9"/>
<gene>
    <name evidence="8" type="ordered locus">Theco_1617</name>
</gene>
<evidence type="ECO:0000256" key="6">
    <source>
        <dbReference type="SAM" id="Phobius"/>
    </source>
</evidence>
<dbReference type="EMBL" id="CP003255">
    <property type="protein sequence ID" value="AGA57754.1"/>
    <property type="molecule type" value="Genomic_DNA"/>
</dbReference>
<dbReference type="InterPro" id="IPR036259">
    <property type="entry name" value="MFS_trans_sf"/>
</dbReference>
<evidence type="ECO:0000256" key="2">
    <source>
        <dbReference type="ARBA" id="ARBA00022448"/>
    </source>
</evidence>
<evidence type="ECO:0000313" key="8">
    <source>
        <dbReference type="EMBL" id="AGA57754.1"/>
    </source>
</evidence>
<evidence type="ECO:0000256" key="3">
    <source>
        <dbReference type="ARBA" id="ARBA00022692"/>
    </source>
</evidence>
<evidence type="ECO:0000256" key="4">
    <source>
        <dbReference type="ARBA" id="ARBA00022989"/>
    </source>
</evidence>
<evidence type="ECO:0000313" key="9">
    <source>
        <dbReference type="Proteomes" id="UP000010795"/>
    </source>
</evidence>
<keyword evidence="3 6" id="KW-0812">Transmembrane</keyword>
<dbReference type="PANTHER" id="PTHR42718:SF9">
    <property type="entry name" value="MAJOR FACILITATOR SUPERFAMILY MULTIDRUG TRANSPORTER MFSC"/>
    <property type="match status" value="1"/>
</dbReference>
<organism evidence="8 9">
    <name type="scientific">Thermobacillus composti (strain DSM 18247 / JCM 13945 / KWC4)</name>
    <dbReference type="NCBI Taxonomy" id="717605"/>
    <lineage>
        <taxon>Bacteria</taxon>
        <taxon>Bacillati</taxon>
        <taxon>Bacillota</taxon>
        <taxon>Bacilli</taxon>
        <taxon>Bacillales</taxon>
        <taxon>Paenibacillaceae</taxon>
        <taxon>Thermobacillus</taxon>
    </lineage>
</organism>
<dbReference type="GO" id="GO:0005886">
    <property type="term" value="C:plasma membrane"/>
    <property type="evidence" value="ECO:0007669"/>
    <property type="project" value="UniProtKB-SubCell"/>
</dbReference>
<dbReference type="Gene3D" id="1.20.1720.10">
    <property type="entry name" value="Multidrug resistance protein D"/>
    <property type="match status" value="1"/>
</dbReference>
<keyword evidence="4 6" id="KW-1133">Transmembrane helix</keyword>
<dbReference type="PANTHER" id="PTHR42718">
    <property type="entry name" value="MAJOR FACILITATOR SUPERFAMILY MULTIDRUG TRANSPORTER MFSC"/>
    <property type="match status" value="1"/>
</dbReference>
<feature type="transmembrane region" description="Helical" evidence="6">
    <location>
        <begin position="206"/>
        <end position="229"/>
    </location>
</feature>
<dbReference type="SUPFAM" id="SSF103473">
    <property type="entry name" value="MFS general substrate transporter"/>
    <property type="match status" value="1"/>
</dbReference>
<dbReference type="GO" id="GO:0022857">
    <property type="term" value="F:transmembrane transporter activity"/>
    <property type="evidence" value="ECO:0007669"/>
    <property type="project" value="InterPro"/>
</dbReference>
<keyword evidence="5 6" id="KW-0472">Membrane</keyword>
<dbReference type="InterPro" id="IPR020846">
    <property type="entry name" value="MFS_dom"/>
</dbReference>
<evidence type="ECO:0000256" key="5">
    <source>
        <dbReference type="ARBA" id="ARBA00023136"/>
    </source>
</evidence>
<dbReference type="PROSITE" id="PS50850">
    <property type="entry name" value="MFS"/>
    <property type="match status" value="1"/>
</dbReference>
<dbReference type="InterPro" id="IPR011701">
    <property type="entry name" value="MFS"/>
</dbReference>
<feature type="transmembrane region" description="Helical" evidence="6">
    <location>
        <begin position="288"/>
        <end position="308"/>
    </location>
</feature>
<dbReference type="KEGG" id="tco:Theco_1617"/>